<evidence type="ECO:0000256" key="7">
    <source>
        <dbReference type="ARBA" id="ARBA00032903"/>
    </source>
</evidence>
<evidence type="ECO:0000256" key="2">
    <source>
        <dbReference type="ARBA" id="ARBA00005013"/>
    </source>
</evidence>
<dbReference type="EMBL" id="QENQ01000001">
    <property type="protein sequence ID" value="PVX29416.1"/>
    <property type="molecule type" value="Genomic_DNA"/>
</dbReference>
<comment type="similarity">
    <text evidence="3">Belongs to the DHNA family.</text>
</comment>
<protein>
    <recommendedName>
        <fullName evidence="4">dihydroneopterin aldolase</fullName>
        <ecNumber evidence="4">4.1.2.25</ecNumber>
    </recommendedName>
    <alternativeName>
        <fullName evidence="7">7,8-dihydroneopterin aldolase</fullName>
    </alternativeName>
</protein>
<dbReference type="Proteomes" id="UP000245890">
    <property type="component" value="Unassembled WGS sequence"/>
</dbReference>
<dbReference type="PANTHER" id="PTHR42844:SF1">
    <property type="entry name" value="DIHYDRONEOPTERIN ALDOLASE 1-RELATED"/>
    <property type="match status" value="1"/>
</dbReference>
<dbReference type="SUPFAM" id="SSF55620">
    <property type="entry name" value="Tetrahydrobiopterin biosynthesis enzymes-like"/>
    <property type="match status" value="1"/>
</dbReference>
<dbReference type="GO" id="GO:0046656">
    <property type="term" value="P:folic acid biosynthetic process"/>
    <property type="evidence" value="ECO:0007669"/>
    <property type="project" value="UniProtKB-KW"/>
</dbReference>
<dbReference type="PANTHER" id="PTHR42844">
    <property type="entry name" value="DIHYDRONEOPTERIN ALDOLASE 1-RELATED"/>
    <property type="match status" value="1"/>
</dbReference>
<evidence type="ECO:0000256" key="3">
    <source>
        <dbReference type="ARBA" id="ARBA00005708"/>
    </source>
</evidence>
<evidence type="ECO:0000256" key="6">
    <source>
        <dbReference type="ARBA" id="ARBA00023239"/>
    </source>
</evidence>
<accession>A0A2U0SDG2</accession>
<evidence type="ECO:0000259" key="8">
    <source>
        <dbReference type="SMART" id="SM00905"/>
    </source>
</evidence>
<evidence type="ECO:0000256" key="1">
    <source>
        <dbReference type="ARBA" id="ARBA00001353"/>
    </source>
</evidence>
<reference evidence="9 10" key="1">
    <citation type="submission" date="2018-05" db="EMBL/GenBank/DDBJ databases">
        <title>Description of Sphingomonas pokkalii sp nov, isolated from the rhizosphere of saline tolerant pokkali rice and its draft genome analysis.</title>
        <authorList>
            <person name="Menon R."/>
            <person name="Kumari S."/>
            <person name="Rameshkumar N."/>
        </authorList>
    </citation>
    <scope>NUCLEOTIDE SEQUENCE [LARGE SCALE GENOMIC DNA]</scope>
    <source>
        <strain evidence="9 10">L3B27</strain>
    </source>
</reference>
<dbReference type="SMART" id="SM00905">
    <property type="entry name" value="FolB"/>
    <property type="match status" value="1"/>
</dbReference>
<evidence type="ECO:0000256" key="5">
    <source>
        <dbReference type="ARBA" id="ARBA00022909"/>
    </source>
</evidence>
<dbReference type="GO" id="GO:0005737">
    <property type="term" value="C:cytoplasm"/>
    <property type="evidence" value="ECO:0007669"/>
    <property type="project" value="TreeGrafter"/>
</dbReference>
<dbReference type="GO" id="GO:0004150">
    <property type="term" value="F:dihydroneopterin aldolase activity"/>
    <property type="evidence" value="ECO:0007669"/>
    <property type="project" value="UniProtKB-EC"/>
</dbReference>
<dbReference type="OrthoDB" id="7594733at2"/>
<dbReference type="InterPro" id="IPR006157">
    <property type="entry name" value="FolB_dom"/>
</dbReference>
<organism evidence="9 10">
    <name type="scientific">Sphingomonas pokkalii</name>
    <dbReference type="NCBI Taxonomy" id="2175090"/>
    <lineage>
        <taxon>Bacteria</taxon>
        <taxon>Pseudomonadati</taxon>
        <taxon>Pseudomonadota</taxon>
        <taxon>Alphaproteobacteria</taxon>
        <taxon>Sphingomonadales</taxon>
        <taxon>Sphingomonadaceae</taxon>
        <taxon>Sphingomonas</taxon>
    </lineage>
</organism>
<dbReference type="RefSeq" id="WP_116468855.1">
    <property type="nucleotide sequence ID" value="NZ_QENQ01000001.1"/>
</dbReference>
<dbReference type="InterPro" id="IPR006156">
    <property type="entry name" value="Dihydroneopterin_aldolase"/>
</dbReference>
<sequence length="121" mass="13886">MPDYVIHLEALEVTMGLGIHPHERAAPQRVRIDVAMTCRYPAAPEDRIDAVVDYDFLREGIHTLARSRHFELQEVLCEQVAALALRDPRVVEVRVRSAKQDVYPDARVGCEIIRNRTTRLQ</sequence>
<evidence type="ECO:0000256" key="4">
    <source>
        <dbReference type="ARBA" id="ARBA00013043"/>
    </source>
</evidence>
<keyword evidence="10" id="KW-1185">Reference proteome</keyword>
<comment type="catalytic activity">
    <reaction evidence="1">
        <text>7,8-dihydroneopterin = 6-hydroxymethyl-7,8-dihydropterin + glycolaldehyde</text>
        <dbReference type="Rhea" id="RHEA:10540"/>
        <dbReference type="ChEBI" id="CHEBI:17001"/>
        <dbReference type="ChEBI" id="CHEBI:17071"/>
        <dbReference type="ChEBI" id="CHEBI:44841"/>
        <dbReference type="EC" id="4.1.2.25"/>
    </reaction>
</comment>
<dbReference type="AlphaFoldDB" id="A0A2U0SDG2"/>
<keyword evidence="6" id="KW-0456">Lyase</keyword>
<dbReference type="Gene3D" id="3.30.1130.10">
    <property type="match status" value="1"/>
</dbReference>
<comment type="pathway">
    <text evidence="2">Cofactor biosynthesis; tetrahydrofolate biosynthesis; 2-amino-4-hydroxy-6-hydroxymethyl-7,8-dihydropteridine diphosphate from 7,8-dihydroneopterin triphosphate: step 3/4.</text>
</comment>
<feature type="domain" description="Dihydroneopterin aldolase/epimerase" evidence="8">
    <location>
        <begin position="6"/>
        <end position="114"/>
    </location>
</feature>
<keyword evidence="5" id="KW-0289">Folate biosynthesis</keyword>
<name>A0A2U0SDG2_9SPHN</name>
<dbReference type="Pfam" id="PF02152">
    <property type="entry name" value="FolB"/>
    <property type="match status" value="1"/>
</dbReference>
<gene>
    <name evidence="9" type="ORF">DD559_08875</name>
</gene>
<proteinExistence type="inferred from homology"/>
<evidence type="ECO:0000313" key="10">
    <source>
        <dbReference type="Proteomes" id="UP000245890"/>
    </source>
</evidence>
<dbReference type="EC" id="4.1.2.25" evidence="4"/>
<evidence type="ECO:0000313" key="9">
    <source>
        <dbReference type="EMBL" id="PVX29416.1"/>
    </source>
</evidence>
<comment type="caution">
    <text evidence="9">The sequence shown here is derived from an EMBL/GenBank/DDBJ whole genome shotgun (WGS) entry which is preliminary data.</text>
</comment>
<dbReference type="InterPro" id="IPR043133">
    <property type="entry name" value="GTP-CH-I_C/QueF"/>
</dbReference>